<dbReference type="InterPro" id="IPR021509">
    <property type="entry name" value="DUF3169"/>
</dbReference>
<evidence type="ECO:0000313" key="2">
    <source>
        <dbReference type="EMBL" id="BAQ24725.1"/>
    </source>
</evidence>
<feature type="transmembrane region" description="Helical" evidence="1">
    <location>
        <begin position="53"/>
        <end position="75"/>
    </location>
</feature>
<dbReference type="Proteomes" id="UP000217758">
    <property type="component" value="Chromosome"/>
</dbReference>
<keyword evidence="3" id="KW-1185">Reference proteome</keyword>
<keyword evidence="1" id="KW-0812">Transmembrane</keyword>
<keyword evidence="1" id="KW-0472">Membrane</keyword>
<proteinExistence type="predicted"/>
<evidence type="ECO:0000256" key="1">
    <source>
        <dbReference type="SAM" id="Phobius"/>
    </source>
</evidence>
<accession>A0A1L7LKH1</accession>
<reference evidence="2 3" key="1">
    <citation type="journal article" date="2016" name="Microbiol. Immunol.">
        <title>Complete genome sequence of Streptococcus troglodytae TKU31 isolated from the oral cavity of a chimpanzee (Pan troglodytes).</title>
        <authorList>
            <person name="Okamoto M."/>
            <person name="Naito M."/>
            <person name="Miyanohara M."/>
            <person name="Imai S."/>
            <person name="Nomura Y."/>
            <person name="Saito W."/>
            <person name="Momoi Y."/>
            <person name="Takada K."/>
            <person name="Miyabe-Nishiwaki T."/>
            <person name="Tomonaga M."/>
            <person name="Hanada N."/>
        </authorList>
    </citation>
    <scope>NUCLEOTIDE SEQUENCE [LARGE SCALE GENOMIC DNA]</scope>
    <source>
        <strain evidence="3">TKU 31</strain>
    </source>
</reference>
<dbReference type="AlphaFoldDB" id="A0A1L7LKH1"/>
<dbReference type="KEGG" id="strg:SRT_14640"/>
<name>A0A1L7LKH1_9STRE</name>
<sequence length="107" mass="12621">MIAAVFQSYILKVYNRIRDIKMPLVPTLKELKHNVMQMDEAELETNYKMSFDIVMNLSGAILPAIYLILFFWSFITQEVELTGILVATSIHLYIMIKSFKMTREYYK</sequence>
<keyword evidence="1" id="KW-1133">Transmembrane helix</keyword>
<dbReference type="Pfam" id="PF11368">
    <property type="entry name" value="DUF3169"/>
    <property type="match status" value="1"/>
</dbReference>
<evidence type="ECO:0000313" key="3">
    <source>
        <dbReference type="Proteomes" id="UP000217758"/>
    </source>
</evidence>
<organism evidence="2 3">
    <name type="scientific">Streptococcus troglodytae</name>
    <dbReference type="NCBI Taxonomy" id="1111760"/>
    <lineage>
        <taxon>Bacteria</taxon>
        <taxon>Bacillati</taxon>
        <taxon>Bacillota</taxon>
        <taxon>Bacilli</taxon>
        <taxon>Lactobacillales</taxon>
        <taxon>Streptococcaceae</taxon>
        <taxon>Streptococcus</taxon>
    </lineage>
</organism>
<dbReference type="EMBL" id="AP014612">
    <property type="protein sequence ID" value="BAQ24725.1"/>
    <property type="molecule type" value="Genomic_DNA"/>
</dbReference>
<feature type="transmembrane region" description="Helical" evidence="1">
    <location>
        <begin position="81"/>
        <end position="99"/>
    </location>
</feature>
<gene>
    <name evidence="2" type="ORF">SRT_14640</name>
</gene>
<protein>
    <submittedName>
        <fullName evidence="2">Membrane protein</fullName>
    </submittedName>
</protein>